<keyword evidence="1" id="KW-1133">Transmembrane helix</keyword>
<keyword evidence="1" id="KW-0812">Transmembrane</keyword>
<keyword evidence="3" id="KW-1185">Reference proteome</keyword>
<name>A0AAF0W168_DAUCS</name>
<dbReference type="EMBL" id="CP093343">
    <property type="protein sequence ID" value="WOG81547.1"/>
    <property type="molecule type" value="Genomic_DNA"/>
</dbReference>
<keyword evidence="1" id="KW-0472">Membrane</keyword>
<proteinExistence type="predicted"/>
<dbReference type="Proteomes" id="UP000077755">
    <property type="component" value="Chromosome 1"/>
</dbReference>
<evidence type="ECO:0000313" key="2">
    <source>
        <dbReference type="EMBL" id="WOG81547.1"/>
    </source>
</evidence>
<protein>
    <recommendedName>
        <fullName evidence="4">Knottin scorpion toxin-like domain-containing protein</fullName>
    </recommendedName>
</protein>
<reference evidence="2" key="2">
    <citation type="submission" date="2022-03" db="EMBL/GenBank/DDBJ databases">
        <title>Draft title - Genomic analysis of global carrot germplasm unveils the trajectory of domestication and the origin of high carotenoid orange carrot.</title>
        <authorList>
            <person name="Iorizzo M."/>
            <person name="Ellison S."/>
            <person name="Senalik D."/>
            <person name="Macko-Podgorni A."/>
            <person name="Grzebelus D."/>
            <person name="Bostan H."/>
            <person name="Rolling W."/>
            <person name="Curaba J."/>
            <person name="Simon P."/>
        </authorList>
    </citation>
    <scope>NUCLEOTIDE SEQUENCE</scope>
    <source>
        <tissue evidence="2">Leaf</tissue>
    </source>
</reference>
<reference evidence="2" key="1">
    <citation type="journal article" date="2016" name="Nat. Genet.">
        <title>A high-quality carrot genome assembly provides new insights into carotenoid accumulation and asterid genome evolution.</title>
        <authorList>
            <person name="Iorizzo M."/>
            <person name="Ellison S."/>
            <person name="Senalik D."/>
            <person name="Zeng P."/>
            <person name="Satapoomin P."/>
            <person name="Huang J."/>
            <person name="Bowman M."/>
            <person name="Iovene M."/>
            <person name="Sanseverino W."/>
            <person name="Cavagnaro P."/>
            <person name="Yildiz M."/>
            <person name="Macko-Podgorni A."/>
            <person name="Moranska E."/>
            <person name="Grzebelus E."/>
            <person name="Grzebelus D."/>
            <person name="Ashrafi H."/>
            <person name="Zheng Z."/>
            <person name="Cheng S."/>
            <person name="Spooner D."/>
            <person name="Van Deynze A."/>
            <person name="Simon P."/>
        </authorList>
    </citation>
    <scope>NUCLEOTIDE SEQUENCE</scope>
    <source>
        <tissue evidence="2">Leaf</tissue>
    </source>
</reference>
<feature type="transmembrane region" description="Helical" evidence="1">
    <location>
        <begin position="6"/>
        <end position="24"/>
    </location>
</feature>
<evidence type="ECO:0000313" key="3">
    <source>
        <dbReference type="Proteomes" id="UP000077755"/>
    </source>
</evidence>
<evidence type="ECO:0008006" key="4">
    <source>
        <dbReference type="Google" id="ProtNLM"/>
    </source>
</evidence>
<sequence length="72" mass="8008">MTTNKISQFSNIVILTFLFIPVPLTDFGRCKDLLGKCLDDGCYNYCESVDYPGGMCESIRGQCRCICISAEP</sequence>
<evidence type="ECO:0000256" key="1">
    <source>
        <dbReference type="SAM" id="Phobius"/>
    </source>
</evidence>
<organism evidence="2 3">
    <name type="scientific">Daucus carota subsp. sativus</name>
    <name type="common">Carrot</name>
    <dbReference type="NCBI Taxonomy" id="79200"/>
    <lineage>
        <taxon>Eukaryota</taxon>
        <taxon>Viridiplantae</taxon>
        <taxon>Streptophyta</taxon>
        <taxon>Embryophyta</taxon>
        <taxon>Tracheophyta</taxon>
        <taxon>Spermatophyta</taxon>
        <taxon>Magnoliopsida</taxon>
        <taxon>eudicotyledons</taxon>
        <taxon>Gunneridae</taxon>
        <taxon>Pentapetalae</taxon>
        <taxon>asterids</taxon>
        <taxon>campanulids</taxon>
        <taxon>Apiales</taxon>
        <taxon>Apiaceae</taxon>
        <taxon>Apioideae</taxon>
        <taxon>Scandiceae</taxon>
        <taxon>Daucinae</taxon>
        <taxon>Daucus</taxon>
        <taxon>Daucus sect. Daucus</taxon>
    </lineage>
</organism>
<gene>
    <name evidence="2" type="ORF">DCAR_0100698</name>
</gene>
<accession>A0AAF0W168</accession>
<dbReference type="AlphaFoldDB" id="A0AAF0W168"/>